<sequence length="437" mass="48699">MICLAKIIRQPETLQQRKPTIAFFVALALTAGVCFLFWVAPGMAGNCINSGEREFFTYLSGFQAQLPLDINGYQQAVTDIRHAILSASAGRSLLFILLAAGMIVAYVRVKAFKGWMLCAVLLLLSLFDMWNENKRYLNDDCFKEPSYRQQLVQPTAADKAILTDTTAHYRVYDVAGFTTNRSSYFHETIGGYHAAKLRRYQDLIERHIMSEARLFVGAVTDAQKALLEDTAKVQALGIRNEQQLVDVLAPKVTADSLLHLPVLDMLNTKYFIFGNGSVAVRNYGANGNAWMVQDLQFVKGADAEMVALKMMNTKTQAVADEQCRAQLDGTSLGKGEVRLADYQLNRMRFLVDAEKDGVVVFSDIYYPGWTATVDGTPVEIGRVNYLLRALKVPAGHHEIVMEFHPSSLTMTDTMAYIALVLIVLAFAAAVFFTVKRR</sequence>
<name>J9H5Q0_9ZZZZ</name>
<dbReference type="Pfam" id="PF09586">
    <property type="entry name" value="YfhO"/>
    <property type="match status" value="1"/>
</dbReference>
<feature type="transmembrane region" description="Helical" evidence="1">
    <location>
        <begin position="21"/>
        <end position="40"/>
    </location>
</feature>
<comment type="caution">
    <text evidence="2">The sequence shown here is derived from an EMBL/GenBank/DDBJ whole genome shotgun (WGS) entry which is preliminary data.</text>
</comment>
<keyword evidence="1" id="KW-0812">Transmembrane</keyword>
<protein>
    <recommendedName>
        <fullName evidence="3">YfhO family protein</fullName>
    </recommendedName>
</protein>
<proteinExistence type="predicted"/>
<feature type="transmembrane region" description="Helical" evidence="1">
    <location>
        <begin position="114"/>
        <end position="130"/>
    </location>
</feature>
<keyword evidence="1" id="KW-0472">Membrane</keyword>
<dbReference type="PANTHER" id="PTHR38454">
    <property type="entry name" value="INTEGRAL MEMBRANE PROTEIN-RELATED"/>
    <property type="match status" value="1"/>
</dbReference>
<dbReference type="PANTHER" id="PTHR38454:SF1">
    <property type="entry name" value="INTEGRAL MEMBRANE PROTEIN"/>
    <property type="match status" value="1"/>
</dbReference>
<evidence type="ECO:0000256" key="1">
    <source>
        <dbReference type="SAM" id="Phobius"/>
    </source>
</evidence>
<organism evidence="2">
    <name type="scientific">gut metagenome</name>
    <dbReference type="NCBI Taxonomy" id="749906"/>
    <lineage>
        <taxon>unclassified sequences</taxon>
        <taxon>metagenomes</taxon>
        <taxon>organismal metagenomes</taxon>
    </lineage>
</organism>
<keyword evidence="1" id="KW-1133">Transmembrane helix</keyword>
<accession>J9H5Q0</accession>
<dbReference type="AlphaFoldDB" id="J9H5Q0"/>
<evidence type="ECO:0000313" key="2">
    <source>
        <dbReference type="EMBL" id="EJX09305.1"/>
    </source>
</evidence>
<feature type="transmembrane region" description="Helical" evidence="1">
    <location>
        <begin position="414"/>
        <end position="434"/>
    </location>
</feature>
<dbReference type="EMBL" id="AMCI01000421">
    <property type="protein sequence ID" value="EJX09305.1"/>
    <property type="molecule type" value="Genomic_DNA"/>
</dbReference>
<reference evidence="2" key="1">
    <citation type="journal article" date="2012" name="PLoS ONE">
        <title>Gene sets for utilization of primary and secondary nutrition supplies in the distal gut of endangered iberian lynx.</title>
        <authorList>
            <person name="Alcaide M."/>
            <person name="Messina E."/>
            <person name="Richter M."/>
            <person name="Bargiela R."/>
            <person name="Peplies J."/>
            <person name="Huws S.A."/>
            <person name="Newbold C.J."/>
            <person name="Golyshin P.N."/>
            <person name="Simon M.A."/>
            <person name="Lopez G."/>
            <person name="Yakimov M.M."/>
            <person name="Ferrer M."/>
        </authorList>
    </citation>
    <scope>NUCLEOTIDE SEQUENCE</scope>
</reference>
<dbReference type="InterPro" id="IPR018580">
    <property type="entry name" value="Uncharacterised_YfhO"/>
</dbReference>
<evidence type="ECO:0008006" key="3">
    <source>
        <dbReference type="Google" id="ProtNLM"/>
    </source>
</evidence>
<gene>
    <name evidence="2" type="ORF">EVA_02583</name>
</gene>
<feature type="transmembrane region" description="Helical" evidence="1">
    <location>
        <begin position="89"/>
        <end position="107"/>
    </location>
</feature>